<name>A0A7R9QWG9_9ACAR</name>
<dbReference type="Proteomes" id="UP000728032">
    <property type="component" value="Unassembled WGS sequence"/>
</dbReference>
<keyword evidence="2" id="KW-1185">Reference proteome</keyword>
<protein>
    <recommendedName>
        <fullName evidence="3">Elongin-A</fullName>
    </recommendedName>
</protein>
<dbReference type="PANTHER" id="PTHR15141:SF76">
    <property type="entry name" value="TRANSCRIPTION ELONGATION FACTOR B POLYPEPTIDE 3"/>
    <property type="match status" value="1"/>
</dbReference>
<evidence type="ECO:0008006" key="3">
    <source>
        <dbReference type="Google" id="ProtNLM"/>
    </source>
</evidence>
<dbReference type="InterPro" id="IPR010684">
    <property type="entry name" value="RNA_pol_II_trans_fac_SIII_A"/>
</dbReference>
<dbReference type="OrthoDB" id="21513at2759"/>
<dbReference type="InterPro" id="IPR051870">
    <property type="entry name" value="Elongin-A_domain"/>
</dbReference>
<reference evidence="1" key="1">
    <citation type="submission" date="2020-11" db="EMBL/GenBank/DDBJ databases">
        <authorList>
            <person name="Tran Van P."/>
        </authorList>
    </citation>
    <scope>NUCLEOTIDE SEQUENCE</scope>
</reference>
<evidence type="ECO:0000313" key="1">
    <source>
        <dbReference type="EMBL" id="CAD7659729.1"/>
    </source>
</evidence>
<dbReference type="PANTHER" id="PTHR15141">
    <property type="entry name" value="TRANSCRIPTION ELONGATION FACTOR B POLYPEPTIDE 3"/>
    <property type="match status" value="1"/>
</dbReference>
<sequence length="264" mass="31184">MKSTRFLNQTFHCSLGHTFIQLSPHLVHHFISMSITMDDVIGDKHDFHVDIRHKRRETVNSTDIGLHERKSNKTNVFSGISRSVSIIKPLQELCVDKLYKQLNKLVINEDMDYKTIRPLLKRCSATELRRLETLCPALASQTDEIWLELCRNEFHFTTDDNNDHNYYNNCVPNKTSQESWHHFYWRSVDYRKRKLEEITESIRLKTDGIRSSRKVTKVCELEPKIAKQLEPKVTKKVETMAKKKPRSAPLMRKCLAIKRQRFML</sequence>
<dbReference type="Gene3D" id="6.10.250.3180">
    <property type="match status" value="1"/>
</dbReference>
<proteinExistence type="predicted"/>
<gene>
    <name evidence="1" type="ORF">ONB1V03_LOCUS16324</name>
</gene>
<dbReference type="Pfam" id="PF06881">
    <property type="entry name" value="Elongin_A"/>
    <property type="match status" value="1"/>
</dbReference>
<dbReference type="EMBL" id="OC933038">
    <property type="protein sequence ID" value="CAD7659729.1"/>
    <property type="molecule type" value="Genomic_DNA"/>
</dbReference>
<dbReference type="GO" id="GO:0006368">
    <property type="term" value="P:transcription elongation by RNA polymerase II"/>
    <property type="evidence" value="ECO:0007669"/>
    <property type="project" value="InterPro"/>
</dbReference>
<organism evidence="1">
    <name type="scientific">Oppiella nova</name>
    <dbReference type="NCBI Taxonomy" id="334625"/>
    <lineage>
        <taxon>Eukaryota</taxon>
        <taxon>Metazoa</taxon>
        <taxon>Ecdysozoa</taxon>
        <taxon>Arthropoda</taxon>
        <taxon>Chelicerata</taxon>
        <taxon>Arachnida</taxon>
        <taxon>Acari</taxon>
        <taxon>Acariformes</taxon>
        <taxon>Sarcoptiformes</taxon>
        <taxon>Oribatida</taxon>
        <taxon>Brachypylina</taxon>
        <taxon>Oppioidea</taxon>
        <taxon>Oppiidae</taxon>
        <taxon>Oppiella</taxon>
    </lineage>
</organism>
<accession>A0A7R9QWG9</accession>
<dbReference type="GO" id="GO:0070449">
    <property type="term" value="C:elongin complex"/>
    <property type="evidence" value="ECO:0007669"/>
    <property type="project" value="InterPro"/>
</dbReference>
<dbReference type="EMBL" id="CAJPVJ010018213">
    <property type="protein sequence ID" value="CAG2176891.1"/>
    <property type="molecule type" value="Genomic_DNA"/>
</dbReference>
<dbReference type="AlphaFoldDB" id="A0A7R9QWG9"/>
<evidence type="ECO:0000313" key="2">
    <source>
        <dbReference type="Proteomes" id="UP000728032"/>
    </source>
</evidence>